<dbReference type="SMART" id="SM00507">
    <property type="entry name" value="HNHc"/>
    <property type="match status" value="1"/>
</dbReference>
<organism evidence="2 3">
    <name type="scientific">Microbacterium elymi</name>
    <dbReference type="NCBI Taxonomy" id="2909587"/>
    <lineage>
        <taxon>Bacteria</taxon>
        <taxon>Bacillati</taxon>
        <taxon>Actinomycetota</taxon>
        <taxon>Actinomycetes</taxon>
        <taxon>Micrococcales</taxon>
        <taxon>Microbacteriaceae</taxon>
        <taxon>Microbacterium</taxon>
    </lineage>
</organism>
<reference evidence="2" key="1">
    <citation type="submission" date="2022-01" db="EMBL/GenBank/DDBJ databases">
        <title>Microbacterium eymi and Microbacterium rhizovicinus sp. nov., isolated from the rhizospheric soil of Elymus tsukushiensis, a plant native to the Dokdo Islands, Republic of Korea.</title>
        <authorList>
            <person name="Hwang Y.J."/>
        </authorList>
    </citation>
    <scope>NUCLEOTIDE SEQUENCE</scope>
    <source>
        <strain evidence="2">KUDC0405</strain>
    </source>
</reference>
<dbReference type="EMBL" id="CP091139">
    <property type="protein sequence ID" value="UUT35065.1"/>
    <property type="molecule type" value="Genomic_DNA"/>
</dbReference>
<dbReference type="GO" id="GO:0004519">
    <property type="term" value="F:endonuclease activity"/>
    <property type="evidence" value="ECO:0007669"/>
    <property type="project" value="UniProtKB-KW"/>
</dbReference>
<accession>A0ABY5NIR8</accession>
<dbReference type="RefSeq" id="WP_259611610.1">
    <property type="nucleotide sequence ID" value="NZ_CP091139.2"/>
</dbReference>
<keyword evidence="2" id="KW-0255">Endonuclease</keyword>
<keyword evidence="3" id="KW-1185">Reference proteome</keyword>
<feature type="domain" description="HNH nuclease" evidence="1">
    <location>
        <begin position="414"/>
        <end position="466"/>
    </location>
</feature>
<dbReference type="InterPro" id="IPR003615">
    <property type="entry name" value="HNH_nuc"/>
</dbReference>
<sequence length="521" mass="55988">MAFFSDLEAHAATLRALIGDDPRAVDLPARVAALDDDAIVATIAEASAVVRAAESLRIAATGVVAARSSRAAGHSGLSQVRGHRSPVSLVQEITGASRTDAVKQVRLGEAMWAAVPTADDADAPDQADTAPVARPWHAPLSQALLGDRITAAQHDAILRNLGEPPTIDADDTAAAAAGADDGTDADDAADAAGAERRRLVDAAREEARAAWETAACQLIDEAGCRTVEDLAAQARAIRDILDPEGAQRRFEHRYARRSFRTWRDADGVLHGSFIFDDEGALWVQTIHDHALAPRRGVRFVDDTTRAEQLADDPRTTDQLAYDLMIDVLRAGALAEPEAVFGTRQAGIRLLITQDAVHAAERGEPATGSAQDDCAPVPATLALQHACDTGISECLIDAAGNPLDLGREARLFTAKQKLTLAIRDGGCRWPGCDRPAHYCESHHIDAWAAGGRTDVDRGILLCRFHHMQLHHGGWTITRHRKDDFVLHPPGRAAPILLTTRLARRYQWRSSPPPPRFLPTAVA</sequence>
<dbReference type="Proteomes" id="UP001054811">
    <property type="component" value="Chromosome"/>
</dbReference>
<dbReference type="CDD" id="cd00085">
    <property type="entry name" value="HNHc"/>
    <property type="match status" value="1"/>
</dbReference>
<keyword evidence="2" id="KW-0378">Hydrolase</keyword>
<proteinExistence type="predicted"/>
<protein>
    <submittedName>
        <fullName evidence="2">HNH endonuclease</fullName>
    </submittedName>
</protein>
<gene>
    <name evidence="2" type="ORF">L2X98_32730</name>
</gene>
<name>A0ABY5NIR8_9MICO</name>
<evidence type="ECO:0000313" key="2">
    <source>
        <dbReference type="EMBL" id="UUT35065.1"/>
    </source>
</evidence>
<evidence type="ECO:0000313" key="3">
    <source>
        <dbReference type="Proteomes" id="UP001054811"/>
    </source>
</evidence>
<keyword evidence="2" id="KW-0540">Nuclease</keyword>
<evidence type="ECO:0000259" key="1">
    <source>
        <dbReference type="SMART" id="SM00507"/>
    </source>
</evidence>